<reference evidence="1" key="2">
    <citation type="submission" date="2021-04" db="EMBL/GenBank/DDBJ databases">
        <authorList>
            <person name="Podell S."/>
        </authorList>
    </citation>
    <scope>NUCLEOTIDE SEQUENCE</scope>
    <source>
        <strain evidence="1">Hildebrandi</strain>
    </source>
</reference>
<feature type="non-terminal residue" evidence="1">
    <location>
        <position position="1"/>
    </location>
</feature>
<dbReference type="EMBL" id="JAGRRH010000048">
    <property type="protein sequence ID" value="KAG7338818.1"/>
    <property type="molecule type" value="Genomic_DNA"/>
</dbReference>
<evidence type="ECO:0000313" key="1">
    <source>
        <dbReference type="EMBL" id="KAG7338818.1"/>
    </source>
</evidence>
<dbReference type="AlphaFoldDB" id="A0A9K3P8U5"/>
<sequence length="287" mass="32029">KGNCRIGRGHPTLKQGFHGGTETVSRLSRDLEVTQSKHAASSTEAILYKSLLDEARNNPTALQTQDFLKVLNDQTCKKLKAHVEKFYASTPNCDTKSLEASLKQEISSLKKNLPVSQPQAVSPAPKNEERLVAMEQAFLNEIAVLKAKLSESQTRIKEETFRSLEERRVNRESETERQAEIDKVYAERNEAVVARNALQWEVSALREKLSKLASDDVPDLIAESSSFGSCKSKENDALRVPNKVMRLRSELAQAGRDLQLRGRTLDRCQFGLLPALVQITNRANGAD</sequence>
<evidence type="ECO:0000313" key="2">
    <source>
        <dbReference type="Proteomes" id="UP000693970"/>
    </source>
</evidence>
<gene>
    <name evidence="1" type="ORF">IV203_006844</name>
</gene>
<name>A0A9K3P8U5_9STRA</name>
<dbReference type="Proteomes" id="UP000693970">
    <property type="component" value="Unassembled WGS sequence"/>
</dbReference>
<proteinExistence type="predicted"/>
<comment type="caution">
    <text evidence="1">The sequence shown here is derived from an EMBL/GenBank/DDBJ whole genome shotgun (WGS) entry which is preliminary data.</text>
</comment>
<protein>
    <submittedName>
        <fullName evidence="1">Uncharacterized protein</fullName>
    </submittedName>
</protein>
<reference evidence="1" key="1">
    <citation type="journal article" date="2021" name="Sci. Rep.">
        <title>Diploid genomic architecture of Nitzschia inconspicua, an elite biomass production diatom.</title>
        <authorList>
            <person name="Oliver A."/>
            <person name="Podell S."/>
            <person name="Pinowska A."/>
            <person name="Traller J.C."/>
            <person name="Smith S.R."/>
            <person name="McClure R."/>
            <person name="Beliaev A."/>
            <person name="Bohutskyi P."/>
            <person name="Hill E.A."/>
            <person name="Rabines A."/>
            <person name="Zheng H."/>
            <person name="Allen L.Z."/>
            <person name="Kuo A."/>
            <person name="Grigoriev I.V."/>
            <person name="Allen A.E."/>
            <person name="Hazlebeck D."/>
            <person name="Allen E.E."/>
        </authorList>
    </citation>
    <scope>NUCLEOTIDE SEQUENCE</scope>
    <source>
        <strain evidence="1">Hildebrandi</strain>
    </source>
</reference>
<keyword evidence="2" id="KW-1185">Reference proteome</keyword>
<accession>A0A9K3P8U5</accession>
<organism evidence="1 2">
    <name type="scientific">Nitzschia inconspicua</name>
    <dbReference type="NCBI Taxonomy" id="303405"/>
    <lineage>
        <taxon>Eukaryota</taxon>
        <taxon>Sar</taxon>
        <taxon>Stramenopiles</taxon>
        <taxon>Ochrophyta</taxon>
        <taxon>Bacillariophyta</taxon>
        <taxon>Bacillariophyceae</taxon>
        <taxon>Bacillariophycidae</taxon>
        <taxon>Bacillariales</taxon>
        <taxon>Bacillariaceae</taxon>
        <taxon>Nitzschia</taxon>
    </lineage>
</organism>